<proteinExistence type="predicted"/>
<dbReference type="EMBL" id="LNRQ01000003">
    <property type="protein sequence ID" value="KZN00813.1"/>
    <property type="molecule type" value="Genomic_DNA"/>
</dbReference>
<evidence type="ECO:0000313" key="3">
    <source>
        <dbReference type="EMBL" id="KZN00813.1"/>
    </source>
</evidence>
<protein>
    <submittedName>
        <fullName evidence="3">Uncharacterized protein</fullName>
    </submittedName>
</protein>
<keyword evidence="2" id="KW-1133">Transmembrane helix</keyword>
<keyword evidence="2" id="KW-0812">Transmembrane</keyword>
<accession>A0A162AGQ3</accession>
<sequence length="75" mass="8183">MNFTEHDDDEPGPESPPFDSTHKDECADGIINDDRDMMFTSSDTGNADGILLYWLLLCSAASALRSCVLYAHVSG</sequence>
<feature type="region of interest" description="Disordered" evidence="1">
    <location>
        <begin position="1"/>
        <end position="26"/>
    </location>
</feature>
<keyword evidence="2" id="KW-0472">Membrane</keyword>
<reference evidence="3" key="1">
    <citation type="journal article" date="2016" name="Nat. Genet.">
        <title>A high-quality carrot genome assembly provides new insights into carotenoid accumulation and asterid genome evolution.</title>
        <authorList>
            <person name="Iorizzo M."/>
            <person name="Ellison S."/>
            <person name="Senalik D."/>
            <person name="Zeng P."/>
            <person name="Satapoomin P."/>
            <person name="Huang J."/>
            <person name="Bowman M."/>
            <person name="Iovene M."/>
            <person name="Sanseverino W."/>
            <person name="Cavagnaro P."/>
            <person name="Yildiz M."/>
            <person name="Macko-Podgorni A."/>
            <person name="Moranska E."/>
            <person name="Grzebelus E."/>
            <person name="Grzebelus D."/>
            <person name="Ashrafi H."/>
            <person name="Zheng Z."/>
            <person name="Cheng S."/>
            <person name="Spooner D."/>
            <person name="Van Deynze A."/>
            <person name="Simon P."/>
        </authorList>
    </citation>
    <scope>NUCLEOTIDE SEQUENCE [LARGE SCALE GENOMIC DNA]</scope>
    <source>
        <tissue evidence="3">Leaf</tissue>
    </source>
</reference>
<dbReference type="AlphaFoldDB" id="A0A162AGQ3"/>
<dbReference type="Gramene" id="KZN00813">
    <property type="protein sequence ID" value="KZN00813"/>
    <property type="gene ID" value="DCAR_009567"/>
</dbReference>
<evidence type="ECO:0000256" key="2">
    <source>
        <dbReference type="SAM" id="Phobius"/>
    </source>
</evidence>
<comment type="caution">
    <text evidence="3">The sequence shown here is derived from an EMBL/GenBank/DDBJ whole genome shotgun (WGS) entry which is preliminary data.</text>
</comment>
<gene>
    <name evidence="3" type="ORF">DCAR_009567</name>
</gene>
<evidence type="ECO:0000256" key="1">
    <source>
        <dbReference type="SAM" id="MobiDB-lite"/>
    </source>
</evidence>
<feature type="compositionally biased region" description="Acidic residues" evidence="1">
    <location>
        <begin position="1"/>
        <end position="12"/>
    </location>
</feature>
<organism evidence="3">
    <name type="scientific">Daucus carota subsp. sativus</name>
    <name type="common">Carrot</name>
    <dbReference type="NCBI Taxonomy" id="79200"/>
    <lineage>
        <taxon>Eukaryota</taxon>
        <taxon>Viridiplantae</taxon>
        <taxon>Streptophyta</taxon>
        <taxon>Embryophyta</taxon>
        <taxon>Tracheophyta</taxon>
        <taxon>Spermatophyta</taxon>
        <taxon>Magnoliopsida</taxon>
        <taxon>eudicotyledons</taxon>
        <taxon>Gunneridae</taxon>
        <taxon>Pentapetalae</taxon>
        <taxon>asterids</taxon>
        <taxon>campanulids</taxon>
        <taxon>Apiales</taxon>
        <taxon>Apiaceae</taxon>
        <taxon>Apioideae</taxon>
        <taxon>Scandiceae</taxon>
        <taxon>Daucinae</taxon>
        <taxon>Daucus</taxon>
        <taxon>Daucus sect. Daucus</taxon>
    </lineage>
</organism>
<name>A0A162AGQ3_DAUCS</name>
<feature type="transmembrane region" description="Helical" evidence="2">
    <location>
        <begin position="51"/>
        <end position="73"/>
    </location>
</feature>